<protein>
    <recommendedName>
        <fullName evidence="1">Reverse transcriptase domain-containing protein</fullName>
    </recommendedName>
</protein>
<sequence length="545" mass="63505">MEESILRQTWSKKGELRNVEEGSIITETILTRVNDESMKRAVRSQRRSVYWWNPAVDLQKTKCIKARRKFLRIKRKKERVGVEVYEEAVKGYREERCKLRKEIEMAKRKAWDELLDTLDKDPWGKPYLVVLNKLRGGKNALPQGSILGPRLWDLVYEAVTNMKLIEDTLLTCYADDTFFVVAGRTLEEAKFKMNLAVNGVVRKVRQLGLEIAAHKTEAIVFPPCTYKRWNKKVYIKVDNVNIECNNVGVKYLGVTIDPFWSYNAHFNIVVNKANMVACKLINLMRNLKGPNDRKRRLYANTIYAILLYGAPIWAEEFEADKRAKVTIRKLQRKLALRVISAYRTVSYEAAEILACLPPIDLTANKMKAVYNRKQAIIAEGNVVTERAVNAIKRQEEQNLVRKWKERLQEGSLPGQRVREAILPCFEQWLERKHGNMNFYMTQLMTGHGSFGAFRQKIGKSRTAKCNHCLSPADTAQHTVEICAAWMRERRELRSIIEGRITLDNLIVEMLKTEEKWKAVNTFATEVLRKKEEEERRREREQHEGR</sequence>
<dbReference type="InterPro" id="IPR000477">
    <property type="entry name" value="RT_dom"/>
</dbReference>
<evidence type="ECO:0000313" key="2">
    <source>
        <dbReference type="EMBL" id="RLU14697.1"/>
    </source>
</evidence>
<proteinExistence type="predicted"/>
<accession>A0A3L8D2G3</accession>
<feature type="domain" description="Reverse transcriptase" evidence="1">
    <location>
        <begin position="1"/>
        <end position="256"/>
    </location>
</feature>
<dbReference type="Proteomes" id="UP000279307">
    <property type="component" value="Unassembled WGS sequence"/>
</dbReference>
<evidence type="ECO:0000259" key="1">
    <source>
        <dbReference type="PROSITE" id="PS50878"/>
    </source>
</evidence>
<name>A0A3L8D2G3_OOCBI</name>
<dbReference type="OrthoDB" id="7615806at2759"/>
<reference evidence="2 3" key="1">
    <citation type="journal article" date="2018" name="Genome Res.">
        <title>The genomic architecture and molecular evolution of ant odorant receptors.</title>
        <authorList>
            <person name="McKenzie S.K."/>
            <person name="Kronauer D.J.C."/>
        </authorList>
    </citation>
    <scope>NUCLEOTIDE SEQUENCE [LARGE SCALE GENOMIC DNA]</scope>
    <source>
        <strain evidence="2">Clonal line C1</strain>
    </source>
</reference>
<organism evidence="2 3">
    <name type="scientific">Ooceraea biroi</name>
    <name type="common">Clonal raider ant</name>
    <name type="synonym">Cerapachys biroi</name>
    <dbReference type="NCBI Taxonomy" id="2015173"/>
    <lineage>
        <taxon>Eukaryota</taxon>
        <taxon>Metazoa</taxon>
        <taxon>Ecdysozoa</taxon>
        <taxon>Arthropoda</taxon>
        <taxon>Hexapoda</taxon>
        <taxon>Insecta</taxon>
        <taxon>Pterygota</taxon>
        <taxon>Neoptera</taxon>
        <taxon>Endopterygota</taxon>
        <taxon>Hymenoptera</taxon>
        <taxon>Apocrita</taxon>
        <taxon>Aculeata</taxon>
        <taxon>Formicoidea</taxon>
        <taxon>Formicidae</taxon>
        <taxon>Dorylinae</taxon>
        <taxon>Ooceraea</taxon>
    </lineage>
</organism>
<comment type="caution">
    <text evidence="2">The sequence shown here is derived from an EMBL/GenBank/DDBJ whole genome shotgun (WGS) entry which is preliminary data.</text>
</comment>
<dbReference type="Pfam" id="PF00078">
    <property type="entry name" value="RVT_1"/>
    <property type="match status" value="1"/>
</dbReference>
<dbReference type="PROSITE" id="PS50878">
    <property type="entry name" value="RT_POL"/>
    <property type="match status" value="1"/>
</dbReference>
<dbReference type="PANTHER" id="PTHR33332">
    <property type="entry name" value="REVERSE TRANSCRIPTASE DOMAIN-CONTAINING PROTEIN"/>
    <property type="match status" value="1"/>
</dbReference>
<evidence type="ECO:0000313" key="3">
    <source>
        <dbReference type="Proteomes" id="UP000279307"/>
    </source>
</evidence>
<dbReference type="AlphaFoldDB" id="A0A3L8D2G3"/>
<dbReference type="EMBL" id="QOIP01000031">
    <property type="protein sequence ID" value="RLU14697.1"/>
    <property type="molecule type" value="Genomic_DNA"/>
</dbReference>
<gene>
    <name evidence="2" type="ORF">DMN91_013051</name>
</gene>